<dbReference type="InterPro" id="IPR006684">
    <property type="entry name" value="YbgC/YbaW"/>
</dbReference>
<reference evidence="4 5" key="1">
    <citation type="submission" date="2020-08" db="EMBL/GenBank/DDBJ databases">
        <title>Genomic Encyclopedia of Type Strains, Phase IV (KMG-IV): sequencing the most valuable type-strain genomes for metagenomic binning, comparative biology and taxonomic classification.</title>
        <authorList>
            <person name="Goeker M."/>
        </authorList>
    </citation>
    <scope>NUCLEOTIDE SEQUENCE [LARGE SCALE GENOMIC DNA]</scope>
    <source>
        <strain evidence="4 5">DSM 102189</strain>
    </source>
</reference>
<dbReference type="Gene3D" id="3.10.129.10">
    <property type="entry name" value="Hotdog Thioesterase"/>
    <property type="match status" value="1"/>
</dbReference>
<dbReference type="SUPFAM" id="SSF54637">
    <property type="entry name" value="Thioesterase/thiol ester dehydrase-isomerase"/>
    <property type="match status" value="1"/>
</dbReference>
<dbReference type="FunFam" id="3.10.129.10:FF:000004">
    <property type="entry name" value="Tol-pal system-associated acyl-CoA thioesterase"/>
    <property type="match status" value="1"/>
</dbReference>
<dbReference type="EC" id="3.1.2.-" evidence="4"/>
<accession>A0A841L769</accession>
<dbReference type="AlphaFoldDB" id="A0A841L769"/>
<sequence length="150" mass="16634">MTTVPASGTLARGVHRLPVRVYYEDTDSSGIAYHASYLRWFERGRTEMLRTIGITHTEPETAAAGYFAVASMDIVWHRPARLDDALIIESRVTRLRAAAVVLKQVVVHPDASLCTASVTAALLCPEGRPRRLPKGWHDQFLALQHEAETA</sequence>
<dbReference type="EMBL" id="JACIIV010000010">
    <property type="protein sequence ID" value="MBB6227421.1"/>
    <property type="molecule type" value="Genomic_DNA"/>
</dbReference>
<evidence type="ECO:0000259" key="3">
    <source>
        <dbReference type="Pfam" id="PF03061"/>
    </source>
</evidence>
<feature type="domain" description="Thioesterase" evidence="3">
    <location>
        <begin position="30"/>
        <end position="113"/>
    </location>
</feature>
<dbReference type="InterPro" id="IPR050563">
    <property type="entry name" value="4-hydroxybenzoyl-CoA_TE"/>
</dbReference>
<dbReference type="CDD" id="cd00586">
    <property type="entry name" value="4HBT"/>
    <property type="match status" value="1"/>
</dbReference>
<dbReference type="GO" id="GO:0047617">
    <property type="term" value="F:fatty acyl-CoA hydrolase activity"/>
    <property type="evidence" value="ECO:0007669"/>
    <property type="project" value="TreeGrafter"/>
</dbReference>
<dbReference type="RefSeq" id="WP_184197979.1">
    <property type="nucleotide sequence ID" value="NZ_JACIIV010000010.1"/>
</dbReference>
<protein>
    <submittedName>
        <fullName evidence="4">Acyl-CoA thioester hydrolase</fullName>
        <ecNumber evidence="4">3.1.2.-</ecNumber>
    </submittedName>
</protein>
<keyword evidence="2 4" id="KW-0378">Hydrolase</keyword>
<dbReference type="NCBIfam" id="TIGR00051">
    <property type="entry name" value="YbgC/FadM family acyl-CoA thioesterase"/>
    <property type="match status" value="1"/>
</dbReference>
<name>A0A841L769_9SPHN</name>
<evidence type="ECO:0000256" key="2">
    <source>
        <dbReference type="ARBA" id="ARBA00022801"/>
    </source>
</evidence>
<dbReference type="InterPro" id="IPR006683">
    <property type="entry name" value="Thioestr_dom"/>
</dbReference>
<dbReference type="InterPro" id="IPR029069">
    <property type="entry name" value="HotDog_dom_sf"/>
</dbReference>
<dbReference type="PIRSF" id="PIRSF003230">
    <property type="entry name" value="YbgC"/>
    <property type="match status" value="1"/>
</dbReference>
<comment type="similarity">
    <text evidence="1">Belongs to the 4-hydroxybenzoyl-CoA thioesterase family.</text>
</comment>
<proteinExistence type="inferred from homology"/>
<dbReference type="Proteomes" id="UP000538147">
    <property type="component" value="Unassembled WGS sequence"/>
</dbReference>
<organism evidence="4 5">
    <name type="scientific">Polymorphobacter multimanifer</name>
    <dbReference type="NCBI Taxonomy" id="1070431"/>
    <lineage>
        <taxon>Bacteria</taxon>
        <taxon>Pseudomonadati</taxon>
        <taxon>Pseudomonadota</taxon>
        <taxon>Alphaproteobacteria</taxon>
        <taxon>Sphingomonadales</taxon>
        <taxon>Sphingosinicellaceae</taxon>
        <taxon>Polymorphobacter</taxon>
    </lineage>
</organism>
<evidence type="ECO:0000256" key="1">
    <source>
        <dbReference type="ARBA" id="ARBA00005953"/>
    </source>
</evidence>
<keyword evidence="5" id="KW-1185">Reference proteome</keyword>
<comment type="caution">
    <text evidence="4">The sequence shown here is derived from an EMBL/GenBank/DDBJ whole genome shotgun (WGS) entry which is preliminary data.</text>
</comment>
<evidence type="ECO:0000313" key="5">
    <source>
        <dbReference type="Proteomes" id="UP000538147"/>
    </source>
</evidence>
<dbReference type="PANTHER" id="PTHR31793:SF37">
    <property type="entry name" value="ACYL-COA THIOESTER HYDROLASE YBGC"/>
    <property type="match status" value="1"/>
</dbReference>
<dbReference type="PANTHER" id="PTHR31793">
    <property type="entry name" value="4-HYDROXYBENZOYL-COA THIOESTERASE FAMILY MEMBER"/>
    <property type="match status" value="1"/>
</dbReference>
<gene>
    <name evidence="4" type="ORF">FHS79_001587</name>
</gene>
<evidence type="ECO:0000313" key="4">
    <source>
        <dbReference type="EMBL" id="MBB6227421.1"/>
    </source>
</evidence>
<dbReference type="Pfam" id="PF03061">
    <property type="entry name" value="4HBT"/>
    <property type="match status" value="1"/>
</dbReference>